<dbReference type="Proteomes" id="UP000020218">
    <property type="component" value="Unassembled WGS sequence"/>
</dbReference>
<dbReference type="AlphaFoldDB" id="A0A011M6J5"/>
<comment type="caution">
    <text evidence="2">The sequence shown here is derived from an EMBL/GenBank/DDBJ whole genome shotgun (WGS) entry which is preliminary data.</text>
</comment>
<dbReference type="InterPro" id="IPR018968">
    <property type="entry name" value="Phasin"/>
</dbReference>
<sequence>MSTIDLEKLAESQKANAQVMMTLVRTAFQGLEQLSALNLAASRELFNSSANGAQQLLGVKDPQQLGEIAGSIARPNVDKLMEYARNLYDLSANMQREITSVMEEQYNNVRHNASGLIEKTGLASPVAGDVFGSAMKQMVNVTTTAFENISQMAKQMTDIVDTNVKAANSATAQAAAALVPKK</sequence>
<dbReference type="InterPro" id="IPR010127">
    <property type="entry name" value="Phasin_subfam-1"/>
</dbReference>
<gene>
    <name evidence="2" type="ORF">AW08_03401</name>
</gene>
<evidence type="ECO:0000313" key="3">
    <source>
        <dbReference type="Proteomes" id="UP000020218"/>
    </source>
</evidence>
<proteinExistence type="predicted"/>
<accession>A0A011M6J5</accession>
<dbReference type="PATRIC" id="fig|1454001.3.peg.3444"/>
<reference evidence="2" key="1">
    <citation type="submission" date="2014-02" db="EMBL/GenBank/DDBJ databases">
        <title>Expanding our view of genomic diversity in Candidatus Accumulibacter clades.</title>
        <authorList>
            <person name="Skennerton C.T."/>
            <person name="Barr J.J."/>
            <person name="Slater F.R."/>
            <person name="Bond P.L."/>
            <person name="Tyson G.W."/>
        </authorList>
    </citation>
    <scope>NUCLEOTIDE SEQUENCE [LARGE SCALE GENOMIC DNA]</scope>
</reference>
<feature type="domain" description="Phasin" evidence="1">
    <location>
        <begin position="7"/>
        <end position="106"/>
    </location>
</feature>
<keyword evidence="3" id="KW-1185">Reference proteome</keyword>
<dbReference type="NCBIfam" id="TIGR01841">
    <property type="entry name" value="phasin"/>
    <property type="match status" value="1"/>
</dbReference>
<dbReference type="EMBL" id="JFAX01000026">
    <property type="protein sequence ID" value="EXI65238.1"/>
    <property type="molecule type" value="Genomic_DNA"/>
</dbReference>
<protein>
    <submittedName>
        <fullName evidence="2">Phasin family protein</fullName>
    </submittedName>
</protein>
<evidence type="ECO:0000313" key="2">
    <source>
        <dbReference type="EMBL" id="EXI65238.1"/>
    </source>
</evidence>
<evidence type="ECO:0000259" key="1">
    <source>
        <dbReference type="Pfam" id="PF09361"/>
    </source>
</evidence>
<name>A0A011M6J5_9PROT</name>
<dbReference type="STRING" id="1454001.AW08_03401"/>
<dbReference type="Pfam" id="PF09361">
    <property type="entry name" value="Phasin_2"/>
    <property type="match status" value="1"/>
</dbReference>
<organism evidence="2 3">
    <name type="scientific">Candidatus Accumulibacter adjunctus</name>
    <dbReference type="NCBI Taxonomy" id="1454001"/>
    <lineage>
        <taxon>Bacteria</taxon>
        <taxon>Pseudomonadati</taxon>
        <taxon>Pseudomonadota</taxon>
        <taxon>Betaproteobacteria</taxon>
        <taxon>Candidatus Accumulibacter</taxon>
    </lineage>
</organism>